<organism evidence="2 3">
    <name type="scientific">Rhodopirellula maiorica SM1</name>
    <dbReference type="NCBI Taxonomy" id="1265738"/>
    <lineage>
        <taxon>Bacteria</taxon>
        <taxon>Pseudomonadati</taxon>
        <taxon>Planctomycetota</taxon>
        <taxon>Planctomycetia</taxon>
        <taxon>Pirellulales</taxon>
        <taxon>Pirellulaceae</taxon>
        <taxon>Novipirellula</taxon>
    </lineage>
</organism>
<feature type="transmembrane region" description="Helical" evidence="1">
    <location>
        <begin position="130"/>
        <end position="149"/>
    </location>
</feature>
<feature type="transmembrane region" description="Helical" evidence="1">
    <location>
        <begin position="103"/>
        <end position="124"/>
    </location>
</feature>
<dbReference type="PATRIC" id="fig|1265738.3.peg.4822"/>
<keyword evidence="1" id="KW-0472">Membrane</keyword>
<dbReference type="RefSeq" id="WP_008701548.1">
    <property type="nucleotide sequence ID" value="NZ_ANOG01000684.1"/>
</dbReference>
<feature type="transmembrane region" description="Helical" evidence="1">
    <location>
        <begin position="185"/>
        <end position="206"/>
    </location>
</feature>
<comment type="caution">
    <text evidence="2">The sequence shown here is derived from an EMBL/GenBank/DDBJ whole genome shotgun (WGS) entry which is preliminary data.</text>
</comment>
<proteinExistence type="predicted"/>
<dbReference type="AlphaFoldDB" id="M5RG32"/>
<evidence type="ECO:0000256" key="1">
    <source>
        <dbReference type="SAM" id="Phobius"/>
    </source>
</evidence>
<feature type="transmembrane region" description="Helical" evidence="1">
    <location>
        <begin position="252"/>
        <end position="272"/>
    </location>
</feature>
<evidence type="ECO:0000313" key="2">
    <source>
        <dbReference type="EMBL" id="EMI18285.1"/>
    </source>
</evidence>
<feature type="transmembrane region" description="Helical" evidence="1">
    <location>
        <begin position="161"/>
        <end position="179"/>
    </location>
</feature>
<name>M5RG32_9BACT</name>
<dbReference type="OrthoDB" id="272587at2"/>
<feature type="transmembrane region" description="Helical" evidence="1">
    <location>
        <begin position="226"/>
        <end position="246"/>
    </location>
</feature>
<accession>M5RG32</accession>
<sequence length="308" mass="33303">MATILSDSSHSTTRSLRGLISIPNMLSLDAPLVAIGWQWLLRSGFDNPSPPNIPASSQPMLTMSSGVLFITVWLIYMADRLLDCRRMDFSREATLRHRFAKRWSSILWPLWGVMLATGGLTAFTYLHRELLIGGCILLGFVTLYAAAVHRVQPRQQRLPKEFIVGSLFAFGVSLPVVTARVTFSLGITTGLLAALFVLNCLCVATAQRPSDRQQGMDSAVLMYPPLSTHLPWLAAGLATISASLGISGSIPLSITAAVSLSCILLIPIAWSIDDQTSKLSASPLSTSTRGELADYALLSPFLIMAIAT</sequence>
<dbReference type="Proteomes" id="UP000011991">
    <property type="component" value="Unassembled WGS sequence"/>
</dbReference>
<dbReference type="EMBL" id="ANOG01000684">
    <property type="protein sequence ID" value="EMI18285.1"/>
    <property type="molecule type" value="Genomic_DNA"/>
</dbReference>
<keyword evidence="1" id="KW-1133">Transmembrane helix</keyword>
<keyword evidence="1" id="KW-0812">Transmembrane</keyword>
<evidence type="ECO:0000313" key="3">
    <source>
        <dbReference type="Proteomes" id="UP000011991"/>
    </source>
</evidence>
<protein>
    <submittedName>
        <fullName evidence="2">Putative membrane protein</fullName>
    </submittedName>
</protein>
<gene>
    <name evidence="2" type="ORF">RMSM_04798</name>
</gene>
<feature type="transmembrane region" description="Helical" evidence="1">
    <location>
        <begin position="21"/>
        <end position="40"/>
    </location>
</feature>
<keyword evidence="3" id="KW-1185">Reference proteome</keyword>
<feature type="transmembrane region" description="Helical" evidence="1">
    <location>
        <begin position="60"/>
        <end position="82"/>
    </location>
</feature>
<reference evidence="2 3" key="1">
    <citation type="journal article" date="2013" name="Mar. Genomics">
        <title>Expression of sulfatases in Rhodopirellula baltica and the diversity of sulfatases in the genus Rhodopirellula.</title>
        <authorList>
            <person name="Wegner C.E."/>
            <person name="Richter-Heitmann T."/>
            <person name="Klindworth A."/>
            <person name="Klockow C."/>
            <person name="Richter M."/>
            <person name="Achstetter T."/>
            <person name="Glockner F.O."/>
            <person name="Harder J."/>
        </authorList>
    </citation>
    <scope>NUCLEOTIDE SEQUENCE [LARGE SCALE GENOMIC DNA]</scope>
    <source>
        <strain evidence="2 3">SM1</strain>
    </source>
</reference>